<organism evidence="4">
    <name type="scientific">Leptospira borgpetersenii serovar Ballum</name>
    <dbReference type="NCBI Taxonomy" id="280505"/>
    <lineage>
        <taxon>Bacteria</taxon>
        <taxon>Pseudomonadati</taxon>
        <taxon>Spirochaetota</taxon>
        <taxon>Spirochaetia</taxon>
        <taxon>Leptospirales</taxon>
        <taxon>Leptospiraceae</taxon>
        <taxon>Leptospira</taxon>
    </lineage>
</organism>
<dbReference type="InterPro" id="IPR027278">
    <property type="entry name" value="ACCD_DCysDesulf"/>
</dbReference>
<dbReference type="PANTHER" id="PTHR43780:SF2">
    <property type="entry name" value="1-AMINOCYCLOPROPANE-1-CARBOXYLATE DEAMINASE-RELATED"/>
    <property type="match status" value="1"/>
</dbReference>
<sequence>MHSLQVYFRSCLSPIYIQTVFKTQENELSILRDDRLAFGMGTKFRKFLGIHFALEKKDIRNVVLQGEFHSNALAAFAFLFCNFGYKVRTFCYARDRDKTSANSIFVRRNSHFLEKYNSRSEWENAVKRMCVKRAGIADFLESETKVSDSDENEILIPEYGFCRSALDGLDFLWGQIPIERYDRLVVDLGSGATWLSANRFFQNRTDVVGISIGLPKMKIISWLKEKQISLNLPQAPIEEQKILESKEIRGFGSVDSSILRFCNSFYLQFGVPIEPIYSGKSLYAIQNKMDRGELTGRILYIHQGGLWNFLDHFVDI</sequence>
<dbReference type="RefSeq" id="WP_058331087.1">
    <property type="nucleotide sequence ID" value="NZ_CP012029.1"/>
</dbReference>
<dbReference type="InterPro" id="IPR036052">
    <property type="entry name" value="TrpB-like_PALP_sf"/>
</dbReference>
<accession>A0A0S2IQF1</accession>
<dbReference type="GO" id="GO:0019148">
    <property type="term" value="F:D-cysteine desulfhydrase activity"/>
    <property type="evidence" value="ECO:0007669"/>
    <property type="project" value="TreeGrafter"/>
</dbReference>
<dbReference type="Proteomes" id="UP000058857">
    <property type="component" value="Chromosome 1"/>
</dbReference>
<evidence type="ECO:0000256" key="1">
    <source>
        <dbReference type="ARBA" id="ARBA00001933"/>
    </source>
</evidence>
<dbReference type="Gene3D" id="3.40.50.1100">
    <property type="match status" value="2"/>
</dbReference>
<comment type="similarity">
    <text evidence="2">Belongs to the ACC deaminase/D-cysteine desulfhydrase family.</text>
</comment>
<keyword evidence="3" id="KW-0663">Pyridoxal phosphate</keyword>
<evidence type="ECO:0008006" key="6">
    <source>
        <dbReference type="Google" id="ProtNLM"/>
    </source>
</evidence>
<dbReference type="PATRIC" id="fig|280505.15.peg.1555"/>
<evidence type="ECO:0000313" key="4">
    <source>
        <dbReference type="EMBL" id="ALO25882.1"/>
    </source>
</evidence>
<dbReference type="SUPFAM" id="SSF53686">
    <property type="entry name" value="Tryptophan synthase beta subunit-like PLP-dependent enzymes"/>
    <property type="match status" value="1"/>
</dbReference>
<evidence type="ECO:0000256" key="2">
    <source>
        <dbReference type="ARBA" id="ARBA00008639"/>
    </source>
</evidence>
<reference evidence="4 5" key="1">
    <citation type="journal article" date="2015" name="PLoS Negl. Trop. Dis.">
        <title>Distribution of Plasmids in Distinct Leptospira Pathogenic Species.</title>
        <authorList>
            <person name="Wang Y."/>
            <person name="Zhuang X."/>
            <person name="Zhong Y."/>
            <person name="Zhang C."/>
            <person name="Zhang Y."/>
            <person name="Zeng L."/>
            <person name="Zhu Y."/>
            <person name="He P."/>
            <person name="Dong K."/>
            <person name="Pal U."/>
            <person name="Guo X."/>
            <person name="Qin J."/>
        </authorList>
    </citation>
    <scope>NUCLEOTIDE SEQUENCE [LARGE SCALE GENOMIC DNA]</scope>
    <source>
        <strain evidence="4 5">56604</strain>
    </source>
</reference>
<evidence type="ECO:0000256" key="3">
    <source>
        <dbReference type="ARBA" id="ARBA00022898"/>
    </source>
</evidence>
<dbReference type="PANTHER" id="PTHR43780">
    <property type="entry name" value="1-AMINOCYCLOPROPANE-1-CARBOXYLATE DEAMINASE-RELATED"/>
    <property type="match status" value="1"/>
</dbReference>
<proteinExistence type="inferred from homology"/>
<comment type="cofactor">
    <cofactor evidence="1">
        <name>pyridoxal 5'-phosphate</name>
        <dbReference type="ChEBI" id="CHEBI:597326"/>
    </cofactor>
</comment>
<name>A0A0S2IQF1_LEPBO</name>
<evidence type="ECO:0000313" key="5">
    <source>
        <dbReference type="Proteomes" id="UP000058857"/>
    </source>
</evidence>
<gene>
    <name evidence="4" type="ORF">LBBP_01593</name>
</gene>
<dbReference type="PIRSF" id="PIRSF006278">
    <property type="entry name" value="ACCD_DCysDesulf"/>
    <property type="match status" value="1"/>
</dbReference>
<protein>
    <recommendedName>
        <fullName evidence="6">1-aminocyclopropane-1-carboxylate deaminase</fullName>
    </recommendedName>
</protein>
<dbReference type="EMBL" id="CP012029">
    <property type="protein sequence ID" value="ALO25882.1"/>
    <property type="molecule type" value="Genomic_DNA"/>
</dbReference>
<dbReference type="AlphaFoldDB" id="A0A0S2IQF1"/>